<dbReference type="EMBL" id="JBEDUW010000006">
    <property type="protein sequence ID" value="KAK9921918.1"/>
    <property type="molecule type" value="Genomic_DNA"/>
</dbReference>
<proteinExistence type="predicted"/>
<protein>
    <recommendedName>
        <fullName evidence="3">FBD domain-containing protein</fullName>
    </recommendedName>
</protein>
<name>A0AAW1WCW7_RUBAR</name>
<evidence type="ECO:0000313" key="1">
    <source>
        <dbReference type="EMBL" id="KAK9921918.1"/>
    </source>
</evidence>
<sequence>MEPIADKFDKVFEVLCSLCSVNILFLNEATIKAAYRMQPQLDELWSLHMGIGSLTDELVPAVVSLLRGTPILCTLYIGYKPTSLDHKSNTSGFDMEYWKMQNLAFISQVEEVIIELSARSNGIELARHILEHAETLEEMVIRYLPEQSNLIGILQESKMISNPLVTFEEY</sequence>
<evidence type="ECO:0008006" key="3">
    <source>
        <dbReference type="Google" id="ProtNLM"/>
    </source>
</evidence>
<accession>A0AAW1WCW7</accession>
<keyword evidence="2" id="KW-1185">Reference proteome</keyword>
<evidence type="ECO:0000313" key="2">
    <source>
        <dbReference type="Proteomes" id="UP001457282"/>
    </source>
</evidence>
<organism evidence="1 2">
    <name type="scientific">Rubus argutus</name>
    <name type="common">Southern blackberry</name>
    <dbReference type="NCBI Taxonomy" id="59490"/>
    <lineage>
        <taxon>Eukaryota</taxon>
        <taxon>Viridiplantae</taxon>
        <taxon>Streptophyta</taxon>
        <taxon>Embryophyta</taxon>
        <taxon>Tracheophyta</taxon>
        <taxon>Spermatophyta</taxon>
        <taxon>Magnoliopsida</taxon>
        <taxon>eudicotyledons</taxon>
        <taxon>Gunneridae</taxon>
        <taxon>Pentapetalae</taxon>
        <taxon>rosids</taxon>
        <taxon>fabids</taxon>
        <taxon>Rosales</taxon>
        <taxon>Rosaceae</taxon>
        <taxon>Rosoideae</taxon>
        <taxon>Rosoideae incertae sedis</taxon>
        <taxon>Rubus</taxon>
    </lineage>
</organism>
<dbReference type="AlphaFoldDB" id="A0AAW1WCW7"/>
<gene>
    <name evidence="1" type="ORF">M0R45_030411</name>
</gene>
<dbReference type="Proteomes" id="UP001457282">
    <property type="component" value="Unassembled WGS sequence"/>
</dbReference>
<comment type="caution">
    <text evidence="1">The sequence shown here is derived from an EMBL/GenBank/DDBJ whole genome shotgun (WGS) entry which is preliminary data.</text>
</comment>
<reference evidence="1 2" key="1">
    <citation type="journal article" date="2023" name="G3 (Bethesda)">
        <title>A chromosome-length genome assembly and annotation of blackberry (Rubus argutus, cv. 'Hillquist').</title>
        <authorList>
            <person name="Bruna T."/>
            <person name="Aryal R."/>
            <person name="Dudchenko O."/>
            <person name="Sargent D.J."/>
            <person name="Mead D."/>
            <person name="Buti M."/>
            <person name="Cavallini A."/>
            <person name="Hytonen T."/>
            <person name="Andres J."/>
            <person name="Pham M."/>
            <person name="Weisz D."/>
            <person name="Mascagni F."/>
            <person name="Usai G."/>
            <person name="Natali L."/>
            <person name="Bassil N."/>
            <person name="Fernandez G.E."/>
            <person name="Lomsadze A."/>
            <person name="Armour M."/>
            <person name="Olukolu B."/>
            <person name="Poorten T."/>
            <person name="Britton C."/>
            <person name="Davik J."/>
            <person name="Ashrafi H."/>
            <person name="Aiden E.L."/>
            <person name="Borodovsky M."/>
            <person name="Worthington M."/>
        </authorList>
    </citation>
    <scope>NUCLEOTIDE SEQUENCE [LARGE SCALE GENOMIC DNA]</scope>
    <source>
        <strain evidence="1">PI 553951</strain>
    </source>
</reference>